<dbReference type="GO" id="GO:0007094">
    <property type="term" value="P:mitotic spindle assembly checkpoint signaling"/>
    <property type="evidence" value="ECO:0007669"/>
    <property type="project" value="InterPro"/>
</dbReference>
<dbReference type="GO" id="GO:0008608">
    <property type="term" value="P:attachment of spindle microtubules to kinetochore"/>
    <property type="evidence" value="ECO:0007669"/>
    <property type="project" value="InterPro"/>
</dbReference>
<dbReference type="InterPro" id="IPR002110">
    <property type="entry name" value="Ankyrin_rpt"/>
</dbReference>
<dbReference type="Proteomes" id="UP000050792">
    <property type="component" value="Unassembled WGS sequence"/>
</dbReference>
<accession>A0AA85FLL4</accession>
<dbReference type="Gene3D" id="1.25.40.20">
    <property type="entry name" value="Ankyrin repeat-containing domain"/>
    <property type="match status" value="1"/>
</dbReference>
<reference evidence="4 5" key="2">
    <citation type="submission" date="2023-11" db="UniProtKB">
        <authorList>
            <consortium name="WormBaseParasite"/>
        </authorList>
    </citation>
    <scope>IDENTIFICATION</scope>
</reference>
<dbReference type="GO" id="GO:0005524">
    <property type="term" value="F:ATP binding"/>
    <property type="evidence" value="ECO:0007669"/>
    <property type="project" value="InterPro"/>
</dbReference>
<name>A0AA85FLL4_9TREM</name>
<dbReference type="Pfam" id="PF00069">
    <property type="entry name" value="Pkinase"/>
    <property type="match status" value="1"/>
</dbReference>
<feature type="repeat" description="ANK" evidence="1">
    <location>
        <begin position="73"/>
        <end position="105"/>
    </location>
</feature>
<dbReference type="Gene3D" id="1.10.510.10">
    <property type="entry name" value="Transferase(Phosphotransferase) domain 1"/>
    <property type="match status" value="1"/>
</dbReference>
<dbReference type="InterPro" id="IPR000719">
    <property type="entry name" value="Prot_kinase_dom"/>
</dbReference>
<dbReference type="SMART" id="SM00220">
    <property type="entry name" value="S_TKc"/>
    <property type="match status" value="1"/>
</dbReference>
<dbReference type="WBParaSite" id="SRDH1_56490.4">
    <property type="protein sequence ID" value="SRDH1_56490.4"/>
    <property type="gene ID" value="SRDH1_56490"/>
</dbReference>
<dbReference type="GO" id="GO:0051306">
    <property type="term" value="P:mitotic sister chromatid separation"/>
    <property type="evidence" value="ECO:0007669"/>
    <property type="project" value="InterPro"/>
</dbReference>
<reference evidence="3" key="1">
    <citation type="submission" date="2022-06" db="EMBL/GenBank/DDBJ databases">
        <authorList>
            <person name="Berger JAMES D."/>
            <person name="Berger JAMES D."/>
        </authorList>
    </citation>
    <scope>NUCLEOTIDE SEQUENCE [LARGE SCALE GENOMIC DNA]</scope>
</reference>
<dbReference type="SMART" id="SM00248">
    <property type="entry name" value="ANK"/>
    <property type="match status" value="2"/>
</dbReference>
<evidence type="ECO:0000313" key="4">
    <source>
        <dbReference type="WBParaSite" id="SRDH1_56490.1"/>
    </source>
</evidence>
<dbReference type="GO" id="GO:0007140">
    <property type="term" value="P:male meiotic nuclear division"/>
    <property type="evidence" value="ECO:0007669"/>
    <property type="project" value="InterPro"/>
</dbReference>
<dbReference type="PROSITE" id="PS50297">
    <property type="entry name" value="ANK_REP_REGION"/>
    <property type="match status" value="2"/>
</dbReference>
<dbReference type="InterPro" id="IPR011009">
    <property type="entry name" value="Kinase-like_dom_sf"/>
</dbReference>
<sequence>MCHVVCRGGGRLQNLVLTRDINALISFLNNGYNINTVNQFDETALYVASYYGDSEIVDVLLNRNADPNLPTVEGNTPLHSAAFRGHTDVMRQLLTHGADECYKNNLGMTAADLLEAHESAEKCDLSKLKAEQSPKSIRLNFRSAEILRKRYSKNNWKYITPFCSFNFHHPQFPKEFVSFIPVYRVSASEQDMPIHSRLNKGEFFNRYCKQWFGISVLLNQLNPDMIQSFDRKSKTVMRNLIIRELEVISRIHHPNIINLLAIIYNIPHESRDRLINPENLALVYERPSMGTMYEYIQGNENTLSTLSALVISCQISEALLFLHSSGILHCGVTPHAIYFYAADRVKLGNFEYCQFIQIYENQGNEDRYHSDGLSIRKSKSRSHHYHHRHYQQDYNFVKDNDHQQQQLPSIFNLLLGIYYLPANCLTDWLPSELYNSSNHLFNYNHFTDLLKSVSIDEINQMIRPCTTSDVYSLAKLIQFMLPSMKQITKNTDIYSFNIPNNLYTLICSALKMNPDERLSMRQFNRLLIHLYWVERDREKSFHVSFNNMPPCSLRLCNHKWKPRYCEPIRQLYKINDKEYPFLNKSISPIHCQTMTDVSDNEKNSINSKTKFFGCLSPNNSDSPEIVSGCIQSINQNASQLSASDRKKRISQSVPKIYNQLCKEQCTKKQKRSWHKIFPHRKQLISKKQPFHGAHIVGASSKKKFLNMNDKHESLVTSYSSECRSDVLHKCSQSTDNSKENEKITSGFHPSFTNWLKRRRCKLSIHNDLSPDMNIKFNCETGSTPVSRAEEILSKTSNPSENDPNRKVRNSFTRSRLTKPDYVRLAAVPLLPEGVEVNPNLVSRKDLLSCQTSLTYSSFNSPRIPLTSLSNHSNSAIASQEISVSYLSEKIFNAFSPRSNKSSNFRSDVIAPMKPASHLTQLLSSSIENPNVSGRIDLIRTSSLLARRQQCITRLKAQQDLNLSPPIYDLRSSMDQQNQFHRIPCNQFILKNQRVKSLPNVKNYPIHSKNHNRSIQLSFRSDKKRKSFDHSNCPMNTSKNEELLRRLNRNCVGYSSFDDYILVQNNEKYQSVHTTDHLLQETTVSRCSQSKCIDNVEIRKALLSQSCKKHHLMEHEPKHENISSVSKESIGIQCSVAESNYRSLGICDASVQTEISNPKIPDFGISESERVTENQSLSVYNTVSSNPETEHTLPDDFFSLPRPSSSVSLYVEDSSETPSTTTLSKQISTSMIEIKFPNPLQKLNYFKLHRSASFHFDHNKFVDNHLMNKDLILPYKIHLPQHNIDLWRRKLFLKSSSISHYSYSNSLNLSFKVKSDDEYYNFMNIPLTSTIPSCNLSSTIISKKSKITNKYFDHLLLINKLTLSNSKRIPFSEIQSINQ</sequence>
<dbReference type="GO" id="GO:0043063">
    <property type="term" value="P:intercellular bridge organization"/>
    <property type="evidence" value="ECO:0007669"/>
    <property type="project" value="InterPro"/>
</dbReference>
<keyword evidence="3" id="KW-1185">Reference proteome</keyword>
<dbReference type="WBParaSite" id="SRDH1_56490.1">
    <property type="protein sequence ID" value="SRDH1_56490.1"/>
    <property type="gene ID" value="SRDH1_56490"/>
</dbReference>
<evidence type="ECO:0000313" key="5">
    <source>
        <dbReference type="WBParaSite" id="SRDH1_56490.4"/>
    </source>
</evidence>
<dbReference type="GO" id="GO:0000776">
    <property type="term" value="C:kinetochore"/>
    <property type="evidence" value="ECO:0007669"/>
    <property type="project" value="TreeGrafter"/>
</dbReference>
<feature type="domain" description="Protein kinase" evidence="2">
    <location>
        <begin position="192"/>
        <end position="532"/>
    </location>
</feature>
<dbReference type="SUPFAM" id="SSF48403">
    <property type="entry name" value="Ankyrin repeat"/>
    <property type="match status" value="1"/>
</dbReference>
<dbReference type="GO" id="GO:0030496">
    <property type="term" value="C:midbody"/>
    <property type="evidence" value="ECO:0007669"/>
    <property type="project" value="TreeGrafter"/>
</dbReference>
<dbReference type="PROSITE" id="PS50088">
    <property type="entry name" value="ANK_REPEAT"/>
    <property type="match status" value="2"/>
</dbReference>
<dbReference type="PROSITE" id="PS50011">
    <property type="entry name" value="PROTEIN_KINASE_DOM"/>
    <property type="match status" value="1"/>
</dbReference>
<keyword evidence="1" id="KW-0040">ANK repeat</keyword>
<evidence type="ECO:0000259" key="2">
    <source>
        <dbReference type="PROSITE" id="PS50011"/>
    </source>
</evidence>
<proteinExistence type="predicted"/>
<dbReference type="GO" id="GO:0004672">
    <property type="term" value="F:protein kinase activity"/>
    <property type="evidence" value="ECO:0007669"/>
    <property type="project" value="InterPro"/>
</dbReference>
<dbReference type="InterPro" id="IPR039339">
    <property type="entry name" value="Tex14"/>
</dbReference>
<dbReference type="Pfam" id="PF12796">
    <property type="entry name" value="Ank_2"/>
    <property type="match status" value="1"/>
</dbReference>
<protein>
    <recommendedName>
        <fullName evidence="2">Protein kinase domain-containing protein</fullName>
    </recommendedName>
</protein>
<dbReference type="PANTHER" id="PTHR23060:SF3">
    <property type="entry name" value="TESTIS EXPRESSED 14, INTERCELLULAR BRIDGE FORMING FACTOR"/>
    <property type="match status" value="1"/>
</dbReference>
<organism evidence="3 4">
    <name type="scientific">Schistosoma rodhaini</name>
    <dbReference type="NCBI Taxonomy" id="6188"/>
    <lineage>
        <taxon>Eukaryota</taxon>
        <taxon>Metazoa</taxon>
        <taxon>Spiralia</taxon>
        <taxon>Lophotrochozoa</taxon>
        <taxon>Platyhelminthes</taxon>
        <taxon>Trematoda</taxon>
        <taxon>Digenea</taxon>
        <taxon>Strigeidida</taxon>
        <taxon>Schistosomatoidea</taxon>
        <taxon>Schistosomatidae</taxon>
        <taxon>Schistosoma</taxon>
    </lineage>
</organism>
<evidence type="ECO:0000256" key="1">
    <source>
        <dbReference type="PROSITE-ProRule" id="PRU00023"/>
    </source>
</evidence>
<dbReference type="InterPro" id="IPR036770">
    <property type="entry name" value="Ankyrin_rpt-contain_sf"/>
</dbReference>
<dbReference type="GO" id="GO:0045171">
    <property type="term" value="C:intercellular bridge"/>
    <property type="evidence" value="ECO:0007669"/>
    <property type="project" value="TreeGrafter"/>
</dbReference>
<feature type="repeat" description="ANK" evidence="1">
    <location>
        <begin position="40"/>
        <end position="72"/>
    </location>
</feature>
<dbReference type="SUPFAM" id="SSF56112">
    <property type="entry name" value="Protein kinase-like (PK-like)"/>
    <property type="match status" value="1"/>
</dbReference>
<evidence type="ECO:0000313" key="3">
    <source>
        <dbReference type="Proteomes" id="UP000050792"/>
    </source>
</evidence>
<dbReference type="PANTHER" id="PTHR23060">
    <property type="entry name" value="TESTIS EXPRESSED GENE 14"/>
    <property type="match status" value="1"/>
</dbReference>